<sequence>MASTNSRQEFVKRFSSGRPSAKVAGSPPGSRLKCKIDPSKIHPGVNLNIRDAHGNTPLMLALQQEHIEVAFVLAHAGADLTLVNSDGAGALLWACLVGASAPVLAGMMLRKGAPADPPAAEVEVPSLGIRQRLTPLLAATICGCKVTCQVLVKYGANIDRATFVQPAEQCKKGEPAPPLYERGGITSLMMACLMGHGELAAALVAMDASVLVEDADGRSALMHACINRHEDVRTALANCNIQYPMLTVVRNKKTKQRSSPWVRQCSSKMLMAVLVEEHHADGRRASMHACINCHEETALDLLAACHSRQRPALVAMADFKGDAPLHVACALRMERLVEALLAAGARPRAADSTGATPLSLAARVGAADAVAALLSGGAVADDAALTCAALARAPGGRDVRALLDEARDSFVCKSGAALAAKAAAERDGFVRYASAARSM</sequence>
<feature type="repeat" description="ANK" evidence="3">
    <location>
        <begin position="320"/>
        <end position="352"/>
    </location>
</feature>
<dbReference type="SMART" id="SM00248">
    <property type="entry name" value="ANK"/>
    <property type="match status" value="7"/>
</dbReference>
<protein>
    <submittedName>
        <fullName evidence="5">Ankyrin repeat-containing domain protein</fullName>
    </submittedName>
</protein>
<dbReference type="OrthoDB" id="194358at2759"/>
<dbReference type="PROSITE" id="PS50088">
    <property type="entry name" value="ANK_REPEAT"/>
    <property type="match status" value="3"/>
</dbReference>
<keyword evidence="1" id="KW-0677">Repeat</keyword>
<evidence type="ECO:0000256" key="3">
    <source>
        <dbReference type="PROSITE-ProRule" id="PRU00023"/>
    </source>
</evidence>
<dbReference type="PANTHER" id="PTHR24166:SF48">
    <property type="entry name" value="PROTEIN VAPYRIN"/>
    <property type="match status" value="1"/>
</dbReference>
<evidence type="ECO:0000256" key="2">
    <source>
        <dbReference type="ARBA" id="ARBA00023043"/>
    </source>
</evidence>
<dbReference type="Proteomes" id="UP000664859">
    <property type="component" value="Unassembled WGS sequence"/>
</dbReference>
<evidence type="ECO:0000256" key="1">
    <source>
        <dbReference type="ARBA" id="ARBA00022737"/>
    </source>
</evidence>
<name>A0A836CL65_9STRA</name>
<feature type="repeat" description="ANK" evidence="3">
    <location>
        <begin position="53"/>
        <end position="85"/>
    </location>
</feature>
<feature type="repeat" description="ANK" evidence="3">
    <location>
        <begin position="353"/>
        <end position="378"/>
    </location>
</feature>
<keyword evidence="6" id="KW-1185">Reference proteome</keyword>
<evidence type="ECO:0000313" key="5">
    <source>
        <dbReference type="EMBL" id="KAG5189383.1"/>
    </source>
</evidence>
<dbReference type="PANTHER" id="PTHR24166">
    <property type="entry name" value="ROLLING PEBBLES, ISOFORM B"/>
    <property type="match status" value="1"/>
</dbReference>
<dbReference type="Pfam" id="PF00023">
    <property type="entry name" value="Ank"/>
    <property type="match status" value="1"/>
</dbReference>
<proteinExistence type="predicted"/>
<dbReference type="Pfam" id="PF12796">
    <property type="entry name" value="Ank_2"/>
    <property type="match status" value="2"/>
</dbReference>
<dbReference type="InterPro" id="IPR002110">
    <property type="entry name" value="Ankyrin_rpt"/>
</dbReference>
<dbReference type="InterPro" id="IPR036770">
    <property type="entry name" value="Ankyrin_rpt-contain_sf"/>
</dbReference>
<evidence type="ECO:0000256" key="4">
    <source>
        <dbReference type="SAM" id="MobiDB-lite"/>
    </source>
</evidence>
<comment type="caution">
    <text evidence="5">The sequence shown here is derived from an EMBL/GenBank/DDBJ whole genome shotgun (WGS) entry which is preliminary data.</text>
</comment>
<dbReference type="SUPFAM" id="SSF48403">
    <property type="entry name" value="Ankyrin repeat"/>
    <property type="match status" value="1"/>
</dbReference>
<feature type="region of interest" description="Disordered" evidence="4">
    <location>
        <begin position="1"/>
        <end position="30"/>
    </location>
</feature>
<keyword evidence="2 3" id="KW-0040">ANK repeat</keyword>
<dbReference type="InterPro" id="IPR050889">
    <property type="entry name" value="Dendritic_Spine_Reg/Scaffold"/>
</dbReference>
<gene>
    <name evidence="5" type="ORF">JKP88DRAFT_252889</name>
</gene>
<accession>A0A836CL65</accession>
<evidence type="ECO:0000313" key="6">
    <source>
        <dbReference type="Proteomes" id="UP000664859"/>
    </source>
</evidence>
<organism evidence="5 6">
    <name type="scientific">Tribonema minus</name>
    <dbReference type="NCBI Taxonomy" id="303371"/>
    <lineage>
        <taxon>Eukaryota</taxon>
        <taxon>Sar</taxon>
        <taxon>Stramenopiles</taxon>
        <taxon>Ochrophyta</taxon>
        <taxon>PX clade</taxon>
        <taxon>Xanthophyceae</taxon>
        <taxon>Tribonematales</taxon>
        <taxon>Tribonemataceae</taxon>
        <taxon>Tribonema</taxon>
    </lineage>
</organism>
<dbReference type="Gene3D" id="1.25.40.20">
    <property type="entry name" value="Ankyrin repeat-containing domain"/>
    <property type="match status" value="3"/>
</dbReference>
<dbReference type="EMBL" id="JAFCMP010000051">
    <property type="protein sequence ID" value="KAG5189383.1"/>
    <property type="molecule type" value="Genomic_DNA"/>
</dbReference>
<dbReference type="AlphaFoldDB" id="A0A836CL65"/>
<dbReference type="PROSITE" id="PS50297">
    <property type="entry name" value="ANK_REP_REGION"/>
    <property type="match status" value="3"/>
</dbReference>
<reference evidence="5" key="1">
    <citation type="submission" date="2021-02" db="EMBL/GenBank/DDBJ databases">
        <title>First Annotated Genome of the Yellow-green Alga Tribonema minus.</title>
        <authorList>
            <person name="Mahan K.M."/>
        </authorList>
    </citation>
    <scope>NUCLEOTIDE SEQUENCE</scope>
    <source>
        <strain evidence="5">UTEX B ZZ1240</strain>
    </source>
</reference>